<evidence type="ECO:0000313" key="6">
    <source>
        <dbReference type="EMBL" id="CAD7093054.1"/>
    </source>
</evidence>
<name>A0A7R8Z0W6_HERIL</name>
<feature type="domain" description="Armadillo-like helical" evidence="5">
    <location>
        <begin position="421"/>
        <end position="657"/>
    </location>
</feature>
<dbReference type="Proteomes" id="UP000594454">
    <property type="component" value="Chromosome 6"/>
</dbReference>
<keyword evidence="3" id="KW-1133">Transmembrane helix</keyword>
<accession>A0A7R8Z0W6</accession>
<dbReference type="SMART" id="SM01158">
    <property type="entry name" value="DUF1741"/>
    <property type="match status" value="1"/>
</dbReference>
<reference evidence="6 7" key="1">
    <citation type="submission" date="2020-11" db="EMBL/GenBank/DDBJ databases">
        <authorList>
            <person name="Wallbank WR R."/>
            <person name="Pardo Diaz C."/>
            <person name="Kozak K."/>
            <person name="Martin S."/>
            <person name="Jiggins C."/>
            <person name="Moest M."/>
            <person name="Warren A I."/>
            <person name="Generalovic N T."/>
            <person name="Byers J.R.P. K."/>
            <person name="Montejo-Kovacevich G."/>
            <person name="Yen C E."/>
        </authorList>
    </citation>
    <scope>NUCLEOTIDE SEQUENCE [LARGE SCALE GENOMIC DNA]</scope>
</reference>
<dbReference type="FunCoup" id="A0A7R8Z0W6">
    <property type="interactions" value="1339"/>
</dbReference>
<evidence type="ECO:0000256" key="4">
    <source>
        <dbReference type="ARBA" id="ARBA00023136"/>
    </source>
</evidence>
<dbReference type="InterPro" id="IPR013636">
    <property type="entry name" value="ARMH3_C"/>
</dbReference>
<dbReference type="Pfam" id="PF08427">
    <property type="entry name" value="ARMH3_C"/>
    <property type="match status" value="1"/>
</dbReference>
<comment type="subcellular location">
    <subcellularLocation>
        <location evidence="1">Membrane</location>
    </subcellularLocation>
</comment>
<protein>
    <recommendedName>
        <fullName evidence="5">Armadillo-like helical domain-containing protein</fullName>
    </recommendedName>
</protein>
<dbReference type="InterPro" id="IPR039868">
    <property type="entry name" value="ARMD3-like"/>
</dbReference>
<evidence type="ECO:0000256" key="2">
    <source>
        <dbReference type="ARBA" id="ARBA00022692"/>
    </source>
</evidence>
<evidence type="ECO:0000256" key="3">
    <source>
        <dbReference type="ARBA" id="ARBA00022989"/>
    </source>
</evidence>
<gene>
    <name evidence="6" type="ORF">HERILL_LOCUS15364</name>
</gene>
<keyword evidence="4" id="KW-0472">Membrane</keyword>
<sequence>MTSRKRSGSGSSKRPKEKVVYIYELFFRGEDPTAQNAEFWNEFFLLQPNVESLESEIMKLGPDQLLTVKGNINLIFAKCMEMLDTAHPKRLFNSLQTLCAFFHAVFKKSAAEPSFDVIRTIFEFDQMDEKMKLLLTQCNNILTGEVTENVRAMCLKLLLVIVTGTDNVSQNVLLEYVMIHSLFDAFVRLLSDSTLRVQHGHDVVILLTVLVNYRKHEAANPYIVQLSLVADELALNGYGQMISSSLIDFCRGYMQSLSNVQTSWFSSLSNIVGNMFVSDEGCERVQQIKANNALLLALYEAVHLNRNFITTLAHTQAESSAPPSPSNTLNASQPVPDLAAAPIIDITQYPSNLLVAVFQYCSIVMQDNKNESSIANLKLCFLILTCISEDQYANSMMHDSNLTFKVMLHRAQMRHRKLSIDRVGKSQPLAATLLDLLVEFIVSHLMKKFPMELYLLCIGVIHRILCYQKRCRVRLNYPWKELWSALIGLLRFLVTQEPNLVKKCNIFYLSLQVVNIFNLFITYGDTFLATTNSYDELYYELNREEKVFSEIHAMVLRYTTMTDCEYKDDVLKLMSALVNILAIIKHFQNKIKEWLAEQGLSTPTEDQILEVVRKNYDLTLKLQDSLDQYERYSETPRHTAFFTSMVRDVVIDTRKNMYSYVREAHSILHEQEVLITP</sequence>
<dbReference type="GO" id="GO:0016020">
    <property type="term" value="C:membrane"/>
    <property type="evidence" value="ECO:0007669"/>
    <property type="project" value="UniProtKB-SubCell"/>
</dbReference>
<dbReference type="AlphaFoldDB" id="A0A7R8Z0W6"/>
<dbReference type="PANTHER" id="PTHR13608">
    <property type="entry name" value="ARMADILLO-LIKE HELICAL DOMAIN-CONTAINING PROTEIN 3"/>
    <property type="match status" value="1"/>
</dbReference>
<dbReference type="OrthoDB" id="2012278at2759"/>
<evidence type="ECO:0000259" key="5">
    <source>
        <dbReference type="SMART" id="SM01158"/>
    </source>
</evidence>
<proteinExistence type="predicted"/>
<dbReference type="PANTHER" id="PTHR13608:SF3">
    <property type="entry name" value="ARMADILLO-LIKE HELICAL DOMAIN-CONTAINING PROTEIN 3"/>
    <property type="match status" value="1"/>
</dbReference>
<evidence type="ECO:0000313" key="7">
    <source>
        <dbReference type="Proteomes" id="UP000594454"/>
    </source>
</evidence>
<dbReference type="InParanoid" id="A0A7R8Z0W6"/>
<evidence type="ECO:0000256" key="1">
    <source>
        <dbReference type="ARBA" id="ARBA00004370"/>
    </source>
</evidence>
<dbReference type="EMBL" id="LR899014">
    <property type="protein sequence ID" value="CAD7093054.1"/>
    <property type="molecule type" value="Genomic_DNA"/>
</dbReference>
<dbReference type="GO" id="GO:0005829">
    <property type="term" value="C:cytosol"/>
    <property type="evidence" value="ECO:0007669"/>
    <property type="project" value="TreeGrafter"/>
</dbReference>
<dbReference type="OMA" id="YEATHLN"/>
<keyword evidence="7" id="KW-1185">Reference proteome</keyword>
<keyword evidence="2" id="KW-0812">Transmembrane</keyword>
<organism evidence="6 7">
    <name type="scientific">Hermetia illucens</name>
    <name type="common">Black soldier fly</name>
    <dbReference type="NCBI Taxonomy" id="343691"/>
    <lineage>
        <taxon>Eukaryota</taxon>
        <taxon>Metazoa</taxon>
        <taxon>Ecdysozoa</taxon>
        <taxon>Arthropoda</taxon>
        <taxon>Hexapoda</taxon>
        <taxon>Insecta</taxon>
        <taxon>Pterygota</taxon>
        <taxon>Neoptera</taxon>
        <taxon>Endopterygota</taxon>
        <taxon>Diptera</taxon>
        <taxon>Brachycera</taxon>
        <taxon>Stratiomyomorpha</taxon>
        <taxon>Stratiomyidae</taxon>
        <taxon>Hermetiinae</taxon>
        <taxon>Hermetia</taxon>
    </lineage>
</organism>